<keyword evidence="1" id="KW-0597">Phosphoprotein</keyword>
<dbReference type="GO" id="GO:0000160">
    <property type="term" value="P:phosphorelay signal transduction system"/>
    <property type="evidence" value="ECO:0007669"/>
    <property type="project" value="UniProtKB-KW"/>
</dbReference>
<evidence type="ECO:0000256" key="2">
    <source>
        <dbReference type="ARBA" id="ARBA00023012"/>
    </source>
</evidence>
<dbReference type="EMBL" id="BARS01015983">
    <property type="protein sequence ID" value="GAF96502.1"/>
    <property type="molecule type" value="Genomic_DNA"/>
</dbReference>
<dbReference type="Gene3D" id="3.40.50.2300">
    <property type="match status" value="1"/>
</dbReference>
<dbReference type="InterPro" id="IPR001789">
    <property type="entry name" value="Sig_transdc_resp-reg_receiver"/>
</dbReference>
<feature type="domain" description="Response regulatory" evidence="3">
    <location>
        <begin position="4"/>
        <end position="122"/>
    </location>
</feature>
<dbReference type="PROSITE" id="PS50110">
    <property type="entry name" value="RESPONSE_REGULATORY"/>
    <property type="match status" value="1"/>
</dbReference>
<accession>X0U820</accession>
<dbReference type="PANTHER" id="PTHR45339">
    <property type="entry name" value="HYBRID SIGNAL TRANSDUCTION HISTIDINE KINASE J"/>
    <property type="match status" value="1"/>
</dbReference>
<dbReference type="AlphaFoldDB" id="X0U820"/>
<dbReference type="InterPro" id="IPR011006">
    <property type="entry name" value="CheY-like_superfamily"/>
</dbReference>
<keyword evidence="2" id="KW-0902">Two-component regulatory system</keyword>
<evidence type="ECO:0000313" key="4">
    <source>
        <dbReference type="EMBL" id="GAF96502.1"/>
    </source>
</evidence>
<evidence type="ECO:0000259" key="3">
    <source>
        <dbReference type="PROSITE" id="PS50110"/>
    </source>
</evidence>
<proteinExistence type="predicted"/>
<dbReference type="SMART" id="SM00448">
    <property type="entry name" value="REC"/>
    <property type="match status" value="1"/>
</dbReference>
<dbReference type="Pfam" id="PF00072">
    <property type="entry name" value="Response_reg"/>
    <property type="match status" value="1"/>
</dbReference>
<protein>
    <recommendedName>
        <fullName evidence="3">Response regulatory domain-containing protein</fullName>
    </recommendedName>
</protein>
<evidence type="ECO:0000256" key="1">
    <source>
        <dbReference type="ARBA" id="ARBA00022553"/>
    </source>
</evidence>
<sequence>MPKRILIVEDDDTNLKVIVEILEFILNQTDLFIARDGHEAIRMAYEHKPDIILMDLSLPKLSGWEAVKSLKSNHEFRTIPILALTAHAMVGDREKALEFGCDDYFTKPIEIDALVNFLNPYL</sequence>
<gene>
    <name evidence="4" type="ORF">S01H1_26372</name>
</gene>
<dbReference type="SUPFAM" id="SSF52172">
    <property type="entry name" value="CheY-like"/>
    <property type="match status" value="1"/>
</dbReference>
<dbReference type="PANTHER" id="PTHR45339:SF1">
    <property type="entry name" value="HYBRID SIGNAL TRANSDUCTION HISTIDINE KINASE J"/>
    <property type="match status" value="1"/>
</dbReference>
<comment type="caution">
    <text evidence="4">The sequence shown here is derived from an EMBL/GenBank/DDBJ whole genome shotgun (WGS) entry which is preliminary data.</text>
</comment>
<organism evidence="4">
    <name type="scientific">marine sediment metagenome</name>
    <dbReference type="NCBI Taxonomy" id="412755"/>
    <lineage>
        <taxon>unclassified sequences</taxon>
        <taxon>metagenomes</taxon>
        <taxon>ecological metagenomes</taxon>
    </lineage>
</organism>
<name>X0U820_9ZZZZ</name>
<reference evidence="4" key="1">
    <citation type="journal article" date="2014" name="Front. Microbiol.">
        <title>High frequency of phylogenetically diverse reductive dehalogenase-homologous genes in deep subseafloor sedimentary metagenomes.</title>
        <authorList>
            <person name="Kawai M."/>
            <person name="Futagami T."/>
            <person name="Toyoda A."/>
            <person name="Takaki Y."/>
            <person name="Nishi S."/>
            <person name="Hori S."/>
            <person name="Arai W."/>
            <person name="Tsubouchi T."/>
            <person name="Morono Y."/>
            <person name="Uchiyama I."/>
            <person name="Ito T."/>
            <person name="Fujiyama A."/>
            <person name="Inagaki F."/>
            <person name="Takami H."/>
        </authorList>
    </citation>
    <scope>NUCLEOTIDE SEQUENCE</scope>
    <source>
        <strain evidence="4">Expedition CK06-06</strain>
    </source>
</reference>